<dbReference type="GO" id="GO:0005506">
    <property type="term" value="F:iron ion binding"/>
    <property type="evidence" value="ECO:0007669"/>
    <property type="project" value="InterPro"/>
</dbReference>
<evidence type="ECO:0000256" key="6">
    <source>
        <dbReference type="PIRSR" id="PIRSR602401-1"/>
    </source>
</evidence>
<dbReference type="GO" id="GO:0005737">
    <property type="term" value="C:cytoplasm"/>
    <property type="evidence" value="ECO:0007669"/>
    <property type="project" value="TreeGrafter"/>
</dbReference>
<evidence type="ECO:0000256" key="4">
    <source>
        <dbReference type="ARBA" id="ARBA00022723"/>
    </source>
</evidence>
<dbReference type="Pfam" id="PF00067">
    <property type="entry name" value="p450"/>
    <property type="match status" value="2"/>
</dbReference>
<keyword evidence="3 6" id="KW-0349">Heme</keyword>
<dbReference type="InterPro" id="IPR002401">
    <property type="entry name" value="Cyt_P450_E_grp-I"/>
</dbReference>
<accession>A0A5N4DS73</accession>
<dbReference type="PRINTS" id="PR00463">
    <property type="entry name" value="EP450I"/>
</dbReference>
<evidence type="ECO:0000256" key="5">
    <source>
        <dbReference type="ARBA" id="ARBA00023004"/>
    </source>
</evidence>
<evidence type="ECO:0000313" key="7">
    <source>
        <dbReference type="EMBL" id="KAB1274043.1"/>
    </source>
</evidence>
<organism evidence="7 8">
    <name type="scientific">Camelus dromedarius</name>
    <name type="common">Dromedary</name>
    <name type="synonym">Arabian camel</name>
    <dbReference type="NCBI Taxonomy" id="9838"/>
    <lineage>
        <taxon>Eukaryota</taxon>
        <taxon>Metazoa</taxon>
        <taxon>Chordata</taxon>
        <taxon>Craniata</taxon>
        <taxon>Vertebrata</taxon>
        <taxon>Euteleostomi</taxon>
        <taxon>Mammalia</taxon>
        <taxon>Eutheria</taxon>
        <taxon>Laurasiatheria</taxon>
        <taxon>Artiodactyla</taxon>
        <taxon>Tylopoda</taxon>
        <taxon>Camelidae</taxon>
        <taxon>Camelus</taxon>
    </lineage>
</organism>
<feature type="binding site" description="axial binding residue" evidence="6">
    <location>
        <position position="269"/>
    </location>
    <ligand>
        <name>heme</name>
        <dbReference type="ChEBI" id="CHEBI:30413"/>
    </ligand>
    <ligandPart>
        <name>Fe</name>
        <dbReference type="ChEBI" id="CHEBI:18248"/>
    </ligandPart>
</feature>
<dbReference type="InterPro" id="IPR050182">
    <property type="entry name" value="Cytochrome_P450_fam2"/>
</dbReference>
<gene>
    <name evidence="7" type="ORF">Cadr_000011737</name>
</gene>
<dbReference type="GO" id="GO:0008392">
    <property type="term" value="F:arachidonate epoxygenase activity"/>
    <property type="evidence" value="ECO:0007669"/>
    <property type="project" value="TreeGrafter"/>
</dbReference>
<comment type="cofactor">
    <cofactor evidence="1 6">
        <name>heme</name>
        <dbReference type="ChEBI" id="CHEBI:30413"/>
    </cofactor>
</comment>
<evidence type="ECO:0000256" key="1">
    <source>
        <dbReference type="ARBA" id="ARBA00001971"/>
    </source>
</evidence>
<dbReference type="GO" id="GO:0006805">
    <property type="term" value="P:xenobiotic metabolic process"/>
    <property type="evidence" value="ECO:0007669"/>
    <property type="project" value="TreeGrafter"/>
</dbReference>
<proteinExistence type="inferred from homology"/>
<keyword evidence="4 6" id="KW-0479">Metal-binding</keyword>
<dbReference type="GO" id="GO:0019373">
    <property type="term" value="P:epoxygenase P450 pathway"/>
    <property type="evidence" value="ECO:0007669"/>
    <property type="project" value="TreeGrafter"/>
</dbReference>
<dbReference type="PANTHER" id="PTHR24300:SF84">
    <property type="entry name" value="CYTOCHROME P450, FAMILY 2, SUBFAMILY T, POLYPEPTIDE 4"/>
    <property type="match status" value="1"/>
</dbReference>
<keyword evidence="8" id="KW-1185">Reference proteome</keyword>
<evidence type="ECO:0000256" key="3">
    <source>
        <dbReference type="ARBA" id="ARBA00022617"/>
    </source>
</evidence>
<dbReference type="InterPro" id="IPR001128">
    <property type="entry name" value="Cyt_P450"/>
</dbReference>
<keyword evidence="5 6" id="KW-0408">Iron</keyword>
<dbReference type="SUPFAM" id="SSF48264">
    <property type="entry name" value="Cytochrome P450"/>
    <property type="match status" value="1"/>
</dbReference>
<dbReference type="GO" id="GO:0020037">
    <property type="term" value="F:heme binding"/>
    <property type="evidence" value="ECO:0007669"/>
    <property type="project" value="InterPro"/>
</dbReference>
<comment type="similarity">
    <text evidence="2">Belongs to the cytochrome P450 family.</text>
</comment>
<sequence length="324" mass="35951">MELSGHWGPVFTVWLGWRPAVVQCGYAALRDALVLQADAFSGAMAVFESFTHGNREALAAEVRAWTIQFGRSRQIQRHQQRQQPGVTLDFIDCFLDQVDKEQKDRESHFQEETLVMKTHNLFGSTEATSTNLRYGLPILLKYPEVAAPAKVQADLDAAVSGIRAPHLEDCHRLPYTNAVPHEIQHFINVLPLELPHSLTHNVHLRGHFLPKVPTETRGVCAGTGEGLLMKMSRHEHSQYRPGREVTSLDDPWGTGVSHPTCASLGKWMCLGAGLALLETFLFLTFILQLFCLQPLGSPPPNIDLTQCTGLGNVPPAFQLCLVAH</sequence>
<dbReference type="EMBL" id="JWIN03000009">
    <property type="protein sequence ID" value="KAB1274043.1"/>
    <property type="molecule type" value="Genomic_DNA"/>
</dbReference>
<dbReference type="Gene3D" id="1.10.630.10">
    <property type="entry name" value="Cytochrome P450"/>
    <property type="match status" value="1"/>
</dbReference>
<protein>
    <submittedName>
        <fullName evidence="7">Cytochrome P450 2F3</fullName>
    </submittedName>
</protein>
<dbReference type="InterPro" id="IPR036396">
    <property type="entry name" value="Cyt_P450_sf"/>
</dbReference>
<dbReference type="PANTHER" id="PTHR24300">
    <property type="entry name" value="CYTOCHROME P450 508A4-RELATED"/>
    <property type="match status" value="1"/>
</dbReference>
<name>A0A5N4DS73_CAMDR</name>
<dbReference type="GO" id="GO:0016712">
    <property type="term" value="F:oxidoreductase activity, acting on paired donors, with incorporation or reduction of molecular oxygen, reduced flavin or flavoprotein as one donor, and incorporation of one atom of oxygen"/>
    <property type="evidence" value="ECO:0007669"/>
    <property type="project" value="TreeGrafter"/>
</dbReference>
<dbReference type="Proteomes" id="UP000299084">
    <property type="component" value="Unassembled WGS sequence"/>
</dbReference>
<dbReference type="AlphaFoldDB" id="A0A5N4DS73"/>
<evidence type="ECO:0000256" key="2">
    <source>
        <dbReference type="ARBA" id="ARBA00010617"/>
    </source>
</evidence>
<comment type="caution">
    <text evidence="7">The sequence shown here is derived from an EMBL/GenBank/DDBJ whole genome shotgun (WGS) entry which is preliminary data.</text>
</comment>
<evidence type="ECO:0000313" key="8">
    <source>
        <dbReference type="Proteomes" id="UP000299084"/>
    </source>
</evidence>
<reference evidence="7 8" key="1">
    <citation type="journal article" date="2019" name="Mol. Ecol. Resour.">
        <title>Improving Illumina assemblies with Hi-C and long reads: an example with the North African dromedary.</title>
        <authorList>
            <person name="Elbers J.P."/>
            <person name="Rogers M.F."/>
            <person name="Perelman P.L."/>
            <person name="Proskuryakova A.A."/>
            <person name="Serdyukova N.A."/>
            <person name="Johnson W.E."/>
            <person name="Horin P."/>
            <person name="Corander J."/>
            <person name="Murphy D."/>
            <person name="Burger P.A."/>
        </authorList>
    </citation>
    <scope>NUCLEOTIDE SEQUENCE [LARGE SCALE GENOMIC DNA]</scope>
    <source>
        <strain evidence="7">Drom800</strain>
        <tissue evidence="7">Blood</tissue>
    </source>
</reference>